<dbReference type="InterPro" id="IPR036162">
    <property type="entry name" value="Resolvase-like_N_sf"/>
</dbReference>
<dbReference type="AlphaFoldDB" id="A0A176S627"/>
<evidence type="ECO:0000313" key="3">
    <source>
        <dbReference type="Proteomes" id="UP000076962"/>
    </source>
</evidence>
<reference evidence="2 3" key="1">
    <citation type="submission" date="2016-05" db="EMBL/GenBank/DDBJ databases">
        <title>Single-cell genome of chain-forming Candidatus Thiomargarita nelsonii and comparison to other large sulfur-oxidizing bacteria.</title>
        <authorList>
            <person name="Winkel M."/>
            <person name="Salman V."/>
            <person name="Woyke T."/>
            <person name="Schulz-Vogt H."/>
            <person name="Richter M."/>
            <person name="Flood B."/>
            <person name="Bailey J."/>
            <person name="Amann R."/>
            <person name="Mussmann M."/>
        </authorList>
    </citation>
    <scope>NUCLEOTIDE SEQUENCE [LARGE SCALE GENOMIC DNA]</scope>
    <source>
        <strain evidence="2 3">THI036</strain>
    </source>
</reference>
<dbReference type="CDD" id="cd03769">
    <property type="entry name" value="SR_IS607_transposase_like"/>
    <property type="match status" value="1"/>
</dbReference>
<keyword evidence="3" id="KW-1185">Reference proteome</keyword>
<dbReference type="InterPro" id="IPR041718">
    <property type="entry name" value="IS607_transposase-like"/>
</dbReference>
<dbReference type="InterPro" id="IPR051491">
    <property type="entry name" value="Recombinase/Transposase-rel"/>
</dbReference>
<dbReference type="PATRIC" id="fig|1003181.4.peg.1238"/>
<dbReference type="PANTHER" id="PTHR36172:SF1">
    <property type="entry name" value="RESOLVASE-RELATED"/>
    <property type="match status" value="1"/>
</dbReference>
<dbReference type="Gene3D" id="3.40.50.1390">
    <property type="entry name" value="Resolvase, N-terminal catalytic domain"/>
    <property type="match status" value="1"/>
</dbReference>
<feature type="domain" description="Resolvase/invertase-type recombinase catalytic" evidence="1">
    <location>
        <begin position="1"/>
        <end position="141"/>
    </location>
</feature>
<dbReference type="GO" id="GO:0003677">
    <property type="term" value="F:DNA binding"/>
    <property type="evidence" value="ECO:0007669"/>
    <property type="project" value="InterPro"/>
</dbReference>
<dbReference type="SUPFAM" id="SSF53041">
    <property type="entry name" value="Resolvase-like"/>
    <property type="match status" value="1"/>
</dbReference>
<protein>
    <submittedName>
        <fullName evidence="2">Transposase OrfA</fullName>
    </submittedName>
</protein>
<evidence type="ECO:0000313" key="2">
    <source>
        <dbReference type="EMBL" id="OAD23309.1"/>
    </source>
</evidence>
<dbReference type="NCBIfam" id="NF033518">
    <property type="entry name" value="transpos_IS607"/>
    <property type="match status" value="1"/>
</dbReference>
<dbReference type="Proteomes" id="UP000076962">
    <property type="component" value="Unassembled WGS sequence"/>
</dbReference>
<dbReference type="PANTHER" id="PTHR36172">
    <property type="match status" value="1"/>
</dbReference>
<dbReference type="SMART" id="SM00857">
    <property type="entry name" value="Resolvase"/>
    <property type="match status" value="1"/>
</dbReference>
<gene>
    <name evidence="2" type="ORF">THIOM_000865</name>
</gene>
<name>A0A176S627_9GAMM</name>
<accession>A0A176S627</accession>
<comment type="caution">
    <text evidence="2">The sequence shown here is derived from an EMBL/GenBank/DDBJ whole genome shotgun (WGS) entry which is preliminary data.</text>
</comment>
<sequence length="141" mass="16456">MSTNKQKADLARQIEVLENFVLSRGIQIDEVFSDIASGINFKKRKQFFSLLDLVIKGQVEKVFINYKDRLSRVGFEMFKHLFQQFGTEIIVANGHANEKLDSEEIMNEIITLIHCFSMKHYSKRRVKRAIEVLNESTENKD</sequence>
<proteinExistence type="predicted"/>
<dbReference type="PROSITE" id="PS51736">
    <property type="entry name" value="RECOMBINASES_3"/>
    <property type="match status" value="1"/>
</dbReference>
<evidence type="ECO:0000259" key="1">
    <source>
        <dbReference type="PROSITE" id="PS51736"/>
    </source>
</evidence>
<dbReference type="Pfam" id="PF00239">
    <property type="entry name" value="Resolvase"/>
    <property type="match status" value="1"/>
</dbReference>
<dbReference type="EMBL" id="LUTY01000438">
    <property type="protein sequence ID" value="OAD23309.1"/>
    <property type="molecule type" value="Genomic_DNA"/>
</dbReference>
<dbReference type="InterPro" id="IPR006119">
    <property type="entry name" value="Resolv_N"/>
</dbReference>
<dbReference type="GO" id="GO:0000150">
    <property type="term" value="F:DNA strand exchange activity"/>
    <property type="evidence" value="ECO:0007669"/>
    <property type="project" value="InterPro"/>
</dbReference>
<dbReference type="InterPro" id="IPR048046">
    <property type="entry name" value="Transpos_IS607"/>
</dbReference>
<dbReference type="Gene3D" id="1.10.287.2170">
    <property type="match status" value="1"/>
</dbReference>
<organism evidence="2 3">
    <name type="scientific">Candidatus Thiomargarita nelsonii</name>
    <dbReference type="NCBI Taxonomy" id="1003181"/>
    <lineage>
        <taxon>Bacteria</taxon>
        <taxon>Pseudomonadati</taxon>
        <taxon>Pseudomonadota</taxon>
        <taxon>Gammaproteobacteria</taxon>
        <taxon>Thiotrichales</taxon>
        <taxon>Thiotrichaceae</taxon>
        <taxon>Thiomargarita</taxon>
    </lineage>
</organism>